<gene>
    <name evidence="1" type="ORF">BN2476_150040</name>
</gene>
<name>A0A1N7RS96_9BURK</name>
<accession>A0A1N7RS96</accession>
<dbReference type="Proteomes" id="UP000195569">
    <property type="component" value="Unassembled WGS sequence"/>
</dbReference>
<evidence type="ECO:0000313" key="2">
    <source>
        <dbReference type="Proteomes" id="UP000195569"/>
    </source>
</evidence>
<dbReference type="EMBL" id="CYGY02000015">
    <property type="protein sequence ID" value="SIT37991.1"/>
    <property type="molecule type" value="Genomic_DNA"/>
</dbReference>
<proteinExistence type="predicted"/>
<protein>
    <submittedName>
        <fullName evidence="1">Uncharacterized protein</fullName>
    </submittedName>
</protein>
<sequence>MSAMSLRHMRSAMRQLPLDPTHARIAAAMRRVFPEHSIRAPFRKCLVLQCFFDGQPVTTAFAAHATEYGYTLISTRGPSPFYWMKARSSELL</sequence>
<reference evidence="1" key="1">
    <citation type="submission" date="2016-12" db="EMBL/GenBank/DDBJ databases">
        <authorList>
            <person name="Moulin L."/>
        </authorList>
    </citation>
    <scope>NUCLEOTIDE SEQUENCE [LARGE SCALE GENOMIC DNA]</scope>
    <source>
        <strain evidence="1">STM 7183</strain>
    </source>
</reference>
<keyword evidence="2" id="KW-1185">Reference proteome</keyword>
<organism evidence="1 2">
    <name type="scientific">Paraburkholderia piptadeniae</name>
    <dbReference type="NCBI Taxonomy" id="1701573"/>
    <lineage>
        <taxon>Bacteria</taxon>
        <taxon>Pseudomonadati</taxon>
        <taxon>Pseudomonadota</taxon>
        <taxon>Betaproteobacteria</taxon>
        <taxon>Burkholderiales</taxon>
        <taxon>Burkholderiaceae</taxon>
        <taxon>Paraburkholderia</taxon>
    </lineage>
</organism>
<dbReference type="AlphaFoldDB" id="A0A1N7RS96"/>
<comment type="caution">
    <text evidence="1">The sequence shown here is derived from an EMBL/GenBank/DDBJ whole genome shotgun (WGS) entry which is preliminary data.</text>
</comment>
<evidence type="ECO:0000313" key="1">
    <source>
        <dbReference type="EMBL" id="SIT37991.1"/>
    </source>
</evidence>